<dbReference type="AlphaFoldDB" id="A4U2T6"/>
<protein>
    <recommendedName>
        <fullName evidence="1">Ribosomal RNA large subunit methyltransferase J</fullName>
        <ecNumber evidence="1">2.1.1.266</ecNumber>
    </recommendedName>
    <alternativeName>
        <fullName evidence="1">23S rRNA (adenine(2030)-N6)-methyltransferase</fullName>
    </alternativeName>
    <alternativeName>
        <fullName evidence="1">23S rRNA m6A2030 methyltransferase</fullName>
    </alternativeName>
</protein>
<dbReference type="GO" id="GO:0005829">
    <property type="term" value="C:cytosol"/>
    <property type="evidence" value="ECO:0007669"/>
    <property type="project" value="TreeGrafter"/>
</dbReference>
<dbReference type="PANTHER" id="PTHR37426">
    <property type="entry name" value="RIBOSOMAL RNA LARGE SUBUNIT METHYLTRANSFERASE J"/>
    <property type="match status" value="1"/>
</dbReference>
<dbReference type="InterPro" id="IPR007473">
    <property type="entry name" value="RlmJ"/>
</dbReference>
<feature type="active site" description="Proton acceptor" evidence="1">
    <location>
        <position position="175"/>
    </location>
</feature>
<keyword evidence="1" id="KW-0949">S-adenosyl-L-methionine</keyword>
<feature type="binding site" evidence="1">
    <location>
        <position position="53"/>
    </location>
    <ligand>
        <name>S-adenosyl-L-methionine</name>
        <dbReference type="ChEBI" id="CHEBI:59789"/>
    </ligand>
</feature>
<comment type="similarity">
    <text evidence="1">Belongs to the RlmJ family.</text>
</comment>
<feature type="binding site" evidence="1">
    <location>
        <position position="111"/>
    </location>
    <ligand>
        <name>S-adenosyl-L-methionine</name>
        <dbReference type="ChEBI" id="CHEBI:59789"/>
    </ligand>
</feature>
<dbReference type="EMBL" id="CU459003">
    <property type="protein sequence ID" value="CAM77193.1"/>
    <property type="molecule type" value="Genomic_DNA"/>
</dbReference>
<feature type="binding site" evidence="1">
    <location>
        <position position="129"/>
    </location>
    <ligand>
        <name>S-adenosyl-L-methionine</name>
        <dbReference type="ChEBI" id="CHEBI:59789"/>
    </ligand>
</feature>
<keyword evidence="1" id="KW-0808">Transferase</keyword>
<dbReference type="SUPFAM" id="SSF53335">
    <property type="entry name" value="S-adenosyl-L-methionine-dependent methyltransferases"/>
    <property type="match status" value="1"/>
</dbReference>
<dbReference type="InterPro" id="IPR029063">
    <property type="entry name" value="SAM-dependent_MTases_sf"/>
</dbReference>
<evidence type="ECO:0000313" key="2">
    <source>
        <dbReference type="EMBL" id="CAM77193.1"/>
    </source>
</evidence>
<keyword evidence="1" id="KW-0489">Methyltransferase</keyword>
<evidence type="ECO:0000256" key="1">
    <source>
        <dbReference type="HAMAP-Rule" id="MF_00934"/>
    </source>
</evidence>
<feature type="site" description="Interaction with substrate rRNA" evidence="1">
    <location>
        <position position="15"/>
    </location>
</feature>
<dbReference type="HAMAP" id="MF_00934">
    <property type="entry name" value="23SrRNA_methyltr_J"/>
    <property type="match status" value="1"/>
</dbReference>
<dbReference type="Gene3D" id="3.40.50.150">
    <property type="entry name" value="Vaccinia Virus protein VP39"/>
    <property type="match status" value="1"/>
</dbReference>
<dbReference type="GO" id="GO:0070475">
    <property type="term" value="P:rRNA base methylation"/>
    <property type="evidence" value="ECO:0007669"/>
    <property type="project" value="UniProtKB-UniRule"/>
</dbReference>
<sequence>MRFSPLLAKSQGMNYRHAYHAGNFADVHKHAALALILEHLKRKDAPFAYMDSHAGIGAYDLASVQAEKTGEWQGGIAKVMAAANPPEELAPFLDVVHRLNPDGGLRHYPGSPMIAALLARPADRLALCELHPEDCAQLRARFAADRRVGVHHRDGYDGVKALLPPPERRGLVLIDPPFEVRDEFERMRKGLVQAMKRWPTGLYALWYPIKARAAIDRFHADLAMLGLPKTLAADIWIRGGDAPDRLNGCGLVLINPPWKLDEALGRLMPWLATTLGEADASSRLDWIVAEKS</sequence>
<dbReference type="GO" id="GO:0036307">
    <property type="term" value="F:23S rRNA (adenine(2030)-N(6))-methyltransferase activity"/>
    <property type="evidence" value="ECO:0007669"/>
    <property type="project" value="UniProtKB-UniRule"/>
</dbReference>
<comment type="function">
    <text evidence="1">Specifically methylates the adenine in position 2030 of 23S rRNA.</text>
</comment>
<feature type="binding site" evidence="1">
    <location>
        <position position="30"/>
    </location>
    <ligand>
        <name>S-adenosyl-L-methionine</name>
        <dbReference type="ChEBI" id="CHEBI:59789"/>
    </ligand>
</feature>
<feature type="binding site" evidence="1">
    <location>
        <position position="175"/>
    </location>
    <ligand>
        <name>S-adenosyl-L-methionine</name>
        <dbReference type="ChEBI" id="CHEBI:59789"/>
    </ligand>
</feature>
<proteinExistence type="inferred from homology"/>
<dbReference type="EC" id="2.1.1.266" evidence="1"/>
<dbReference type="PANTHER" id="PTHR37426:SF1">
    <property type="entry name" value="RIBOSOMAL RNA LARGE SUBUNIT METHYLTRANSFERASE J"/>
    <property type="match status" value="1"/>
</dbReference>
<feature type="binding site" evidence="1">
    <location>
        <begin position="154"/>
        <end position="155"/>
    </location>
    <ligand>
        <name>S-adenosyl-L-methionine</name>
        <dbReference type="ChEBI" id="CHEBI:59789"/>
    </ligand>
</feature>
<reference evidence="2" key="1">
    <citation type="journal article" date="2007" name="J. Bacteriol.">
        <title>Comparative genome analysis of four magnetotactic bacteria reveals a complex set of group-specific genes implicated in magnetosome biomineralization and function.</title>
        <authorList>
            <person name="Richter M."/>
            <person name="Kube M."/>
            <person name="Bazylinski D.A."/>
            <person name="Lombardot T."/>
            <person name="Gloeckner F.O."/>
            <person name="Reinhardt R."/>
            <person name="Schueler D."/>
        </authorList>
    </citation>
    <scope>NUCLEOTIDE SEQUENCE</scope>
    <source>
        <strain evidence="2">MSR-1</strain>
    </source>
</reference>
<keyword evidence="1" id="KW-0698">rRNA processing</keyword>
<dbReference type="Pfam" id="PF04378">
    <property type="entry name" value="RsmJ"/>
    <property type="match status" value="1"/>
</dbReference>
<comment type="catalytic activity">
    <reaction evidence="1">
        <text>adenosine(2030) in 23S rRNA + S-adenosyl-L-methionine = N(6)-methyladenosine(2030) in 23S rRNA + S-adenosyl-L-homocysteine + H(+)</text>
        <dbReference type="Rhea" id="RHEA:43736"/>
        <dbReference type="Rhea" id="RHEA-COMP:10668"/>
        <dbReference type="Rhea" id="RHEA-COMP:10669"/>
        <dbReference type="ChEBI" id="CHEBI:15378"/>
        <dbReference type="ChEBI" id="CHEBI:57856"/>
        <dbReference type="ChEBI" id="CHEBI:59789"/>
        <dbReference type="ChEBI" id="CHEBI:74411"/>
        <dbReference type="ChEBI" id="CHEBI:74449"/>
        <dbReference type="EC" id="2.1.1.266"/>
    </reaction>
</comment>
<dbReference type="GO" id="GO:0003723">
    <property type="term" value="F:RNA binding"/>
    <property type="evidence" value="ECO:0007669"/>
    <property type="project" value="UniProtKB-UniRule"/>
</dbReference>
<organism evidence="2">
    <name type="scientific">Magnetospirillum gryphiswaldense</name>
    <dbReference type="NCBI Taxonomy" id="55518"/>
    <lineage>
        <taxon>Bacteria</taxon>
        <taxon>Pseudomonadati</taxon>
        <taxon>Pseudomonadota</taxon>
        <taxon>Alphaproteobacteria</taxon>
        <taxon>Rhodospirillales</taxon>
        <taxon>Rhodospirillaceae</taxon>
        <taxon>Magnetospirillum</taxon>
    </lineage>
</organism>
<comment type="subunit">
    <text evidence="1">Monomer.</text>
</comment>
<gene>
    <name evidence="1" type="primary">rlmJ</name>
    <name evidence="2" type="ORF">MGR_1773</name>
</gene>
<accession>A4U2T6</accession>
<name>A4U2T6_9PROT</name>
<keyword evidence="1" id="KW-0694">RNA-binding</keyword>